<keyword evidence="2" id="KW-1185">Reference proteome</keyword>
<protein>
    <submittedName>
        <fullName evidence="1">Uncharacterized protein</fullName>
    </submittedName>
</protein>
<proteinExistence type="predicted"/>
<evidence type="ECO:0000313" key="1">
    <source>
        <dbReference type="EMBL" id="QEE16717.1"/>
    </source>
</evidence>
<reference evidence="1 2" key="2">
    <citation type="journal article" date="2024" name="Int. J. Syst. Evol. Microbiol.">
        <title>Promethearchaeum syntrophicum gen. nov., sp. nov., an anaerobic, obligately syntrophic archaeon, the first isolate of the lineage 'Asgard' archaea, and proposal of the new archaeal phylum Promethearchaeota phyl. nov. and kingdom Promethearchaeati regn. nov.</title>
        <authorList>
            <person name="Imachi H."/>
            <person name="Nobu M.K."/>
            <person name="Kato S."/>
            <person name="Takaki Y."/>
            <person name="Miyazaki M."/>
            <person name="Miyata M."/>
            <person name="Ogawara M."/>
            <person name="Saito Y."/>
            <person name="Sakai S."/>
            <person name="Tahara Y.O."/>
            <person name="Takano Y."/>
            <person name="Tasumi E."/>
            <person name="Uematsu K."/>
            <person name="Yoshimura T."/>
            <person name="Itoh T."/>
            <person name="Ohkuma M."/>
            <person name="Takai K."/>
        </authorList>
    </citation>
    <scope>NUCLEOTIDE SEQUENCE [LARGE SCALE GENOMIC DNA]</scope>
    <source>
        <strain evidence="1 2">MK-D1</strain>
    </source>
</reference>
<accession>A0A5B9DCU8</accession>
<gene>
    <name evidence="1" type="ORF">DSAG12_02547</name>
</gene>
<dbReference type="RefSeq" id="WP_162306711.1">
    <property type="nucleotide sequence ID" value="NZ_CP042905.2"/>
</dbReference>
<sequence length="45" mass="5126">MKDKFGIVGSKLDDFELPTSRNTMFSSLSMRTKANLVIVLLRDIH</sequence>
<dbReference type="Proteomes" id="UP000321408">
    <property type="component" value="Chromosome"/>
</dbReference>
<organism evidence="1 2">
    <name type="scientific">Promethearchaeum syntrophicum</name>
    <dbReference type="NCBI Taxonomy" id="2594042"/>
    <lineage>
        <taxon>Archaea</taxon>
        <taxon>Promethearchaeati</taxon>
        <taxon>Promethearchaeota</taxon>
        <taxon>Promethearchaeia</taxon>
        <taxon>Promethearchaeales</taxon>
        <taxon>Promethearchaeaceae</taxon>
        <taxon>Promethearchaeum</taxon>
    </lineage>
</organism>
<dbReference type="EMBL" id="CP042905">
    <property type="protein sequence ID" value="QEE16717.1"/>
    <property type="molecule type" value="Genomic_DNA"/>
</dbReference>
<dbReference type="AlphaFoldDB" id="A0A5B9DCU8"/>
<evidence type="ECO:0000313" key="2">
    <source>
        <dbReference type="Proteomes" id="UP000321408"/>
    </source>
</evidence>
<reference evidence="1 2" key="1">
    <citation type="journal article" date="2020" name="Nature">
        <title>Isolation of an archaeon at the prokaryote-eukaryote interface.</title>
        <authorList>
            <person name="Imachi H."/>
            <person name="Nobu M.K."/>
            <person name="Nakahara N."/>
            <person name="Morono Y."/>
            <person name="Ogawara M."/>
            <person name="Takaki Y."/>
            <person name="Takano Y."/>
            <person name="Uematsu K."/>
            <person name="Ikuta T."/>
            <person name="Ito M."/>
            <person name="Matsui Y."/>
            <person name="Miyazaki M."/>
            <person name="Murata K."/>
            <person name="Saito Y."/>
            <person name="Sakai S."/>
            <person name="Song C."/>
            <person name="Tasumi E."/>
            <person name="Yamanaka Y."/>
            <person name="Yamaguchi T."/>
            <person name="Kamagata Y."/>
            <person name="Tamaki H."/>
            <person name="Takai K."/>
        </authorList>
    </citation>
    <scope>NUCLEOTIDE SEQUENCE [LARGE SCALE GENOMIC DNA]</scope>
    <source>
        <strain evidence="1 2">MK-D1</strain>
    </source>
</reference>
<dbReference type="KEGG" id="psyt:DSAG12_02547"/>
<dbReference type="GeneID" id="43869646"/>
<name>A0A5B9DCU8_9ARCH</name>